<keyword evidence="1" id="KW-0812">Transmembrane</keyword>
<dbReference type="SUPFAM" id="SSF52467">
    <property type="entry name" value="DHS-like NAD/FAD-binding domain"/>
    <property type="match status" value="1"/>
</dbReference>
<protein>
    <submittedName>
        <fullName evidence="2">SIR2 family protein</fullName>
    </submittedName>
</protein>
<dbReference type="AlphaFoldDB" id="A0A2N4U4T6"/>
<evidence type="ECO:0000313" key="3">
    <source>
        <dbReference type="Proteomes" id="UP000234190"/>
    </source>
</evidence>
<dbReference type="RefSeq" id="WP_102073885.1">
    <property type="nucleotide sequence ID" value="NZ_PDNW01000007.1"/>
</dbReference>
<dbReference type="Proteomes" id="UP000234190">
    <property type="component" value="Unassembled WGS sequence"/>
</dbReference>
<evidence type="ECO:0000256" key="1">
    <source>
        <dbReference type="SAM" id="Phobius"/>
    </source>
</evidence>
<organism evidence="2 3">
    <name type="scientific">Pollutimonas subterranea</name>
    <dbReference type="NCBI Taxonomy" id="2045210"/>
    <lineage>
        <taxon>Bacteria</taxon>
        <taxon>Pseudomonadati</taxon>
        <taxon>Pseudomonadota</taxon>
        <taxon>Betaproteobacteria</taxon>
        <taxon>Burkholderiales</taxon>
        <taxon>Alcaligenaceae</taxon>
        <taxon>Pollutimonas</taxon>
    </lineage>
</organism>
<dbReference type="OrthoDB" id="288285at2"/>
<dbReference type="EMBL" id="PDNW01000007">
    <property type="protein sequence ID" value="PLC50031.1"/>
    <property type="molecule type" value="Genomic_DNA"/>
</dbReference>
<keyword evidence="1" id="KW-0472">Membrane</keyword>
<evidence type="ECO:0000313" key="2">
    <source>
        <dbReference type="EMBL" id="PLC50031.1"/>
    </source>
</evidence>
<feature type="transmembrane region" description="Helical" evidence="1">
    <location>
        <begin position="21"/>
        <end position="42"/>
    </location>
</feature>
<sequence>MIKTLTGPQFSSTFCLRPEQFAWFLGAGASAAAGIPTGYSMILDFKKRLFCQLSRISLREVDANDPLWQQRIDLFFSTRSELPAPDDPTEYARAFEAIYPTAADRRTCIEQAVTRGTPSFAHRVLAALLTTRRIPCVFTTNFDQLVETATTLTDQLVPANERANMTTAAIDNAERAERCLRESSWPFLAKLHGDFQSVELKNTTEELREQDVRMRRVLGAACARFGLVVVGYSGRDESVMAALTEALAQPNAFPGGIYWVTRSASSVLPAVSELLEKAAQSGVTTAIVESPTFDELAGDIIDGISLPPVLLQHVQESRPTQILAELPLPAREQRSFPVLQCSAIPILSMPKQARRIEINTVITTVRARELVRDAKARAVVASVGREIAAFGSDAELLRAFAPVGGKIAGTIDLHPDTDSWALGLLYDALTWAISRGRPLLPRLRRKGHAIIVASGLPTDSPERVAARKEKLSHLRQAYSTPLSGTVEGYGYPFSEGVQIRLDCVANRWWCAFEPFTYVELPRTEAGDGASHDEGDDNVASFVRRANPIMDWQRERWAGRRNKEWARIIAGWAKLLPGSHDGVVKAISLREDSGPGQDAEFRLSPVTAWSRPSHDHDYFQRSGR</sequence>
<gene>
    <name evidence="2" type="ORF">CR159_10395</name>
</gene>
<comment type="caution">
    <text evidence="2">The sequence shown here is derived from an EMBL/GenBank/DDBJ whole genome shotgun (WGS) entry which is preliminary data.</text>
</comment>
<reference evidence="2 3" key="1">
    <citation type="submission" date="2017-10" db="EMBL/GenBank/DDBJ databases">
        <title>Two draft genome sequences of Pusillimonas sp. strains isolated from a nitrate- and radionuclide-contaminated groundwater in Russia.</title>
        <authorList>
            <person name="Grouzdev D.S."/>
            <person name="Tourova T.P."/>
            <person name="Goeva M.A."/>
            <person name="Babich T.L."/>
            <person name="Sokolova D.S."/>
            <person name="Abdullin R."/>
            <person name="Poltaraus A.B."/>
            <person name="Toshchakov S.V."/>
            <person name="Nazina T.N."/>
        </authorList>
    </citation>
    <scope>NUCLEOTIDE SEQUENCE [LARGE SCALE GENOMIC DNA]</scope>
    <source>
        <strain evidence="2 3">JR1/69-3-13</strain>
    </source>
</reference>
<accession>A0A2N4U4T6</accession>
<name>A0A2N4U4T6_9BURK</name>
<dbReference type="InterPro" id="IPR029035">
    <property type="entry name" value="DHS-like_NAD/FAD-binding_dom"/>
</dbReference>
<proteinExistence type="predicted"/>
<dbReference type="Pfam" id="PF13289">
    <property type="entry name" value="SIR2_2"/>
    <property type="match status" value="1"/>
</dbReference>
<keyword evidence="1" id="KW-1133">Transmembrane helix</keyword>
<dbReference type="Gene3D" id="3.40.50.1220">
    <property type="entry name" value="TPP-binding domain"/>
    <property type="match status" value="1"/>
</dbReference>
<keyword evidence="3" id="KW-1185">Reference proteome</keyword>